<dbReference type="HOGENOM" id="CLU_1000717_0_0_0"/>
<accession>F0SP72</accession>
<dbReference type="eggNOG" id="ENOG5033WRC">
    <property type="taxonomic scope" value="Bacteria"/>
</dbReference>
<protein>
    <submittedName>
        <fullName evidence="1">Uncharacterized protein</fullName>
    </submittedName>
</protein>
<organism evidence="1 2">
    <name type="scientific">Rubinisphaera brasiliensis (strain ATCC 49424 / DSM 5305 / JCM 21570 / IAM 15109 / NBRC 103401 / IFAM 1448)</name>
    <name type="common">Planctomyces brasiliensis</name>
    <dbReference type="NCBI Taxonomy" id="756272"/>
    <lineage>
        <taxon>Bacteria</taxon>
        <taxon>Pseudomonadati</taxon>
        <taxon>Planctomycetota</taxon>
        <taxon>Planctomycetia</taxon>
        <taxon>Planctomycetales</taxon>
        <taxon>Planctomycetaceae</taxon>
        <taxon>Rubinisphaera</taxon>
    </lineage>
</organism>
<gene>
    <name evidence="1" type="ordered locus">Plabr_3578</name>
</gene>
<proteinExistence type="predicted"/>
<keyword evidence="2" id="KW-1185">Reference proteome</keyword>
<dbReference type="KEGG" id="pbs:Plabr_3578"/>
<name>F0SP72_RUBBR</name>
<dbReference type="AlphaFoldDB" id="F0SP72"/>
<evidence type="ECO:0000313" key="1">
    <source>
        <dbReference type="EMBL" id="ADY61175.1"/>
    </source>
</evidence>
<dbReference type="EMBL" id="CP002546">
    <property type="protein sequence ID" value="ADY61175.1"/>
    <property type="molecule type" value="Genomic_DNA"/>
</dbReference>
<sequence length="278" mass="30952">MLPEDMPRGTPESPTMRVLLNSAQIPAEAIFSWAVNGMAFDSQQGQNPLLDQPLPLALQGADPGIMVAMAPVPAAPPAPMPPAMPMQQPVAMPLQANALNRPATAEELELLDSIKTEWNNSIAMEAELSRNRKLLTDMVGKLKSLNRDLNTDERTYSSSQDKRDWQDARRWLRDCSQSLARCLKEFDIGFTSKAGQRSSFEETYEKFVEPRIPFDGLSKAHSDYQIYHKSLQTLLSSMKSGLQHASQNGERRAQRVLASIAAKVRDGNTRKSFIDVIK</sequence>
<reference evidence="2" key="1">
    <citation type="submission" date="2011-02" db="EMBL/GenBank/DDBJ databases">
        <title>The complete genome of Planctomyces brasiliensis DSM 5305.</title>
        <authorList>
            <person name="Lucas S."/>
            <person name="Copeland A."/>
            <person name="Lapidus A."/>
            <person name="Bruce D."/>
            <person name="Goodwin L."/>
            <person name="Pitluck S."/>
            <person name="Kyrpides N."/>
            <person name="Mavromatis K."/>
            <person name="Pagani I."/>
            <person name="Ivanova N."/>
            <person name="Ovchinnikova G."/>
            <person name="Lu M."/>
            <person name="Detter J.C."/>
            <person name="Han C."/>
            <person name="Land M."/>
            <person name="Hauser L."/>
            <person name="Markowitz V."/>
            <person name="Cheng J.-F."/>
            <person name="Hugenholtz P."/>
            <person name="Woyke T."/>
            <person name="Wu D."/>
            <person name="Tindall B."/>
            <person name="Pomrenke H.G."/>
            <person name="Brambilla E."/>
            <person name="Klenk H.-P."/>
            <person name="Eisen J.A."/>
        </authorList>
    </citation>
    <scope>NUCLEOTIDE SEQUENCE [LARGE SCALE GENOMIC DNA]</scope>
    <source>
        <strain evidence="2">ATCC 49424 / DSM 5305 / JCM 21570 / NBRC 103401 / IFAM 1448</strain>
    </source>
</reference>
<evidence type="ECO:0000313" key="2">
    <source>
        <dbReference type="Proteomes" id="UP000006860"/>
    </source>
</evidence>
<dbReference type="Proteomes" id="UP000006860">
    <property type="component" value="Chromosome"/>
</dbReference>